<comment type="cofactor">
    <cofactor evidence="6">
        <name>FMN</name>
        <dbReference type="ChEBI" id="CHEBI:58210"/>
    </cofactor>
    <text evidence="6">Binds 1 FMN per subunit.</text>
</comment>
<dbReference type="GO" id="GO:0016655">
    <property type="term" value="F:oxidoreductase activity, acting on NAD(P)H, quinone or similar compound as acceptor"/>
    <property type="evidence" value="ECO:0007669"/>
    <property type="project" value="InterPro"/>
</dbReference>
<proteinExistence type="inferred from homology"/>
<evidence type="ECO:0000256" key="7">
    <source>
        <dbReference type="SAM" id="MobiDB-lite"/>
    </source>
</evidence>
<sequence length="214" mass="23279">MATLLHIDSSLNGDNSVSRAVGVTFRAAWEQQHPDGTVIHRDLATDPIPHLDVVTNGAGFAPEGDRTPEQREAWARREKLIEEFETADAVLIGAPMYNWAIPSTLKAWLDHVILGGRTMGGDTVAGKPVTVIASRGGSYAPGTPNEGHDYIEPYLAWVLRDQLKTDLHCIVPELTLARSVPAMKDLIGLSDDSRDRAHEDAKNRAKTLATQLSA</sequence>
<organism evidence="9 12">
    <name type="scientific">Streptomyces radicis</name>
    <dbReference type="NCBI Taxonomy" id="1750517"/>
    <lineage>
        <taxon>Bacteria</taxon>
        <taxon>Bacillati</taxon>
        <taxon>Actinomycetota</taxon>
        <taxon>Actinomycetes</taxon>
        <taxon>Kitasatosporales</taxon>
        <taxon>Streptomycetaceae</taxon>
        <taxon>Streptomyces</taxon>
    </lineage>
</organism>
<dbReference type="GO" id="GO:0009055">
    <property type="term" value="F:electron transfer activity"/>
    <property type="evidence" value="ECO:0007669"/>
    <property type="project" value="UniProtKB-UniRule"/>
</dbReference>
<accession>A0A3A9WFG9</accession>
<name>A0A3A9WFG9_9ACTN</name>
<keyword evidence="1 6" id="KW-0285">Flavoprotein</keyword>
<comment type="catalytic activity">
    <reaction evidence="6">
        <text>2 a quinone + NADH + H(+) = 2 a 1,4-benzosemiquinone + NAD(+)</text>
        <dbReference type="Rhea" id="RHEA:65952"/>
        <dbReference type="ChEBI" id="CHEBI:15378"/>
        <dbReference type="ChEBI" id="CHEBI:57540"/>
        <dbReference type="ChEBI" id="CHEBI:57945"/>
        <dbReference type="ChEBI" id="CHEBI:132124"/>
        <dbReference type="ChEBI" id="CHEBI:134225"/>
    </reaction>
</comment>
<dbReference type="EMBL" id="RBDX01000003">
    <property type="protein sequence ID" value="RKN11342.1"/>
    <property type="molecule type" value="Genomic_DNA"/>
</dbReference>
<comment type="caution">
    <text evidence="6">Lacks conserved residue(s) required for the propagation of feature annotation.</text>
</comment>
<feature type="compositionally biased region" description="Basic and acidic residues" evidence="7">
    <location>
        <begin position="191"/>
        <end position="203"/>
    </location>
</feature>
<keyword evidence="2 6" id="KW-0288">FMN</keyword>
<dbReference type="InterPro" id="IPR023048">
    <property type="entry name" value="NADH:quinone_OxRdtase_FMN_depd"/>
</dbReference>
<dbReference type="Pfam" id="PF02525">
    <property type="entry name" value="Flavodoxin_2"/>
    <property type="match status" value="1"/>
</dbReference>
<comment type="caution">
    <text evidence="9">The sequence shown here is derived from an EMBL/GenBank/DDBJ whole genome shotgun (WGS) entry which is preliminary data.</text>
</comment>
<protein>
    <recommendedName>
        <fullName evidence="6">FMN dependent NADH:quinone oxidoreductase</fullName>
        <ecNumber evidence="6">1.6.5.-</ecNumber>
    </recommendedName>
    <alternativeName>
        <fullName evidence="6">Azo-dye reductase</fullName>
    </alternativeName>
    <alternativeName>
        <fullName evidence="6">FMN-dependent NADH-azo compound oxidoreductase</fullName>
    </alternativeName>
    <alternativeName>
        <fullName evidence="6">FMN-dependent NADH-azoreductase</fullName>
        <ecNumber evidence="6">1.7.1.17</ecNumber>
    </alternativeName>
</protein>
<feature type="binding site" evidence="6">
    <location>
        <begin position="16"/>
        <end position="18"/>
    </location>
    <ligand>
        <name>FMN</name>
        <dbReference type="ChEBI" id="CHEBI:58210"/>
    </ligand>
</feature>
<dbReference type="EC" id="1.6.5.-" evidence="6"/>
<dbReference type="AlphaFoldDB" id="A0A3A9WFG9"/>
<evidence type="ECO:0000313" key="10">
    <source>
        <dbReference type="EMBL" id="RKN26635.1"/>
    </source>
</evidence>
<evidence type="ECO:0000256" key="4">
    <source>
        <dbReference type="ARBA" id="ARBA00023027"/>
    </source>
</evidence>
<keyword evidence="3 6" id="KW-0560">Oxidoreductase</keyword>
<dbReference type="GO" id="GO:0010181">
    <property type="term" value="F:FMN binding"/>
    <property type="evidence" value="ECO:0007669"/>
    <property type="project" value="UniProtKB-UniRule"/>
</dbReference>
<feature type="binding site" evidence="6">
    <location>
        <position position="10"/>
    </location>
    <ligand>
        <name>FMN</name>
        <dbReference type="ChEBI" id="CHEBI:58210"/>
    </ligand>
</feature>
<dbReference type="InterPro" id="IPR003680">
    <property type="entry name" value="Flavodoxin_fold"/>
</dbReference>
<comment type="function">
    <text evidence="6">Quinone reductase that provides resistance to thiol-specific stress caused by electrophilic quinones.</text>
</comment>
<dbReference type="Gene3D" id="3.40.50.360">
    <property type="match status" value="1"/>
</dbReference>
<comment type="catalytic activity">
    <reaction evidence="5">
        <text>N,N-dimethyl-1,4-phenylenediamine + anthranilate + 2 NAD(+) = 2-(4-dimethylaminophenyl)diazenylbenzoate + 2 NADH + 2 H(+)</text>
        <dbReference type="Rhea" id="RHEA:55872"/>
        <dbReference type="ChEBI" id="CHEBI:15378"/>
        <dbReference type="ChEBI" id="CHEBI:15783"/>
        <dbReference type="ChEBI" id="CHEBI:16567"/>
        <dbReference type="ChEBI" id="CHEBI:57540"/>
        <dbReference type="ChEBI" id="CHEBI:57945"/>
        <dbReference type="ChEBI" id="CHEBI:71579"/>
        <dbReference type="EC" id="1.7.1.17"/>
    </reaction>
    <physiologicalReaction direction="right-to-left" evidence="5">
        <dbReference type="Rhea" id="RHEA:55874"/>
    </physiologicalReaction>
</comment>
<dbReference type="RefSeq" id="WP_120695514.1">
    <property type="nucleotide sequence ID" value="NZ_RBDX01000003.1"/>
</dbReference>
<dbReference type="InterPro" id="IPR050104">
    <property type="entry name" value="FMN-dep_NADH:Q_OxRdtase_AzoR1"/>
</dbReference>
<evidence type="ECO:0000313" key="12">
    <source>
        <dbReference type="Proteomes" id="UP000275024"/>
    </source>
</evidence>
<keyword evidence="11" id="KW-1185">Reference proteome</keyword>
<gene>
    <name evidence="6" type="primary">azoR</name>
    <name evidence="10" type="ORF">D7318_04530</name>
    <name evidence="9" type="ORF">D7319_05125</name>
</gene>
<comment type="similarity">
    <text evidence="6">Belongs to the azoreductase type 1 family.</text>
</comment>
<dbReference type="Proteomes" id="UP000275024">
    <property type="component" value="Unassembled WGS sequence"/>
</dbReference>
<evidence type="ECO:0000256" key="2">
    <source>
        <dbReference type="ARBA" id="ARBA00022643"/>
    </source>
</evidence>
<feature type="region of interest" description="Disordered" evidence="7">
    <location>
        <begin position="191"/>
        <end position="214"/>
    </location>
</feature>
<feature type="domain" description="Flavodoxin-like fold" evidence="8">
    <location>
        <begin position="3"/>
        <end position="156"/>
    </location>
</feature>
<evidence type="ECO:0000313" key="11">
    <source>
        <dbReference type="Proteomes" id="UP000268652"/>
    </source>
</evidence>
<dbReference type="PANTHER" id="PTHR43741">
    <property type="entry name" value="FMN-DEPENDENT NADH-AZOREDUCTASE 1"/>
    <property type="match status" value="1"/>
</dbReference>
<evidence type="ECO:0000259" key="8">
    <source>
        <dbReference type="Pfam" id="PF02525"/>
    </source>
</evidence>
<evidence type="ECO:0000256" key="5">
    <source>
        <dbReference type="ARBA" id="ARBA00048542"/>
    </source>
</evidence>
<dbReference type="InterPro" id="IPR029039">
    <property type="entry name" value="Flavoprotein-like_sf"/>
</dbReference>
<evidence type="ECO:0000313" key="9">
    <source>
        <dbReference type="EMBL" id="RKN11342.1"/>
    </source>
</evidence>
<comment type="subunit">
    <text evidence="6">Homodimer.</text>
</comment>
<dbReference type="PANTHER" id="PTHR43741:SF4">
    <property type="entry name" value="FMN-DEPENDENT NADH:QUINONE OXIDOREDUCTASE"/>
    <property type="match status" value="1"/>
</dbReference>
<reference evidence="11 12" key="1">
    <citation type="submission" date="2018-09" db="EMBL/GenBank/DDBJ databases">
        <title>Streptomyces sp. nov. DS1-2, an endophytic actinomycete isolated from roots of Dendrobium scabrilingue.</title>
        <authorList>
            <person name="Kuncharoen N."/>
            <person name="Kudo T."/>
            <person name="Ohkuma M."/>
            <person name="Yuki M."/>
            <person name="Tanasupawat S."/>
        </authorList>
    </citation>
    <scope>NUCLEOTIDE SEQUENCE [LARGE SCALE GENOMIC DNA]</scope>
    <source>
        <strain evidence="9 12">AZ1-7</strain>
        <strain evidence="10 11">DS1-2</strain>
    </source>
</reference>
<dbReference type="EC" id="1.7.1.17" evidence="6"/>
<dbReference type="HAMAP" id="MF_01216">
    <property type="entry name" value="Azoreductase_type1"/>
    <property type="match status" value="1"/>
</dbReference>
<keyword evidence="4 6" id="KW-0520">NAD</keyword>
<evidence type="ECO:0000256" key="1">
    <source>
        <dbReference type="ARBA" id="ARBA00022630"/>
    </source>
</evidence>
<evidence type="ECO:0000256" key="3">
    <source>
        <dbReference type="ARBA" id="ARBA00023002"/>
    </source>
</evidence>
<dbReference type="Proteomes" id="UP000268652">
    <property type="component" value="Unassembled WGS sequence"/>
</dbReference>
<dbReference type="SUPFAM" id="SSF52218">
    <property type="entry name" value="Flavoproteins"/>
    <property type="match status" value="1"/>
</dbReference>
<dbReference type="EMBL" id="RBDY01000002">
    <property type="protein sequence ID" value="RKN26635.1"/>
    <property type="molecule type" value="Genomic_DNA"/>
</dbReference>
<dbReference type="OrthoDB" id="9805013at2"/>
<dbReference type="GO" id="GO:0016652">
    <property type="term" value="F:oxidoreductase activity, acting on NAD(P)H as acceptor"/>
    <property type="evidence" value="ECO:0007669"/>
    <property type="project" value="UniProtKB-UniRule"/>
</dbReference>
<feature type="binding site" evidence="6">
    <location>
        <begin position="134"/>
        <end position="137"/>
    </location>
    <ligand>
        <name>FMN</name>
        <dbReference type="ChEBI" id="CHEBI:58210"/>
    </ligand>
</feature>
<comment type="function">
    <text evidence="6">Also exhibits azoreductase activity. Catalyzes the reductive cleavage of the azo bond in aromatic azo compounds to the corresponding amines.</text>
</comment>
<evidence type="ECO:0000256" key="6">
    <source>
        <dbReference type="HAMAP-Rule" id="MF_01216"/>
    </source>
</evidence>